<gene>
    <name evidence="1" type="ORF">APZ42_014277</name>
</gene>
<reference evidence="1 2" key="1">
    <citation type="submission" date="2016-03" db="EMBL/GenBank/DDBJ databases">
        <title>EvidentialGene: Evidence-directed Construction of Genes on Genomes.</title>
        <authorList>
            <person name="Gilbert D.G."/>
            <person name="Choi J.-H."/>
            <person name="Mockaitis K."/>
            <person name="Colbourne J."/>
            <person name="Pfrender M."/>
        </authorList>
    </citation>
    <scope>NUCLEOTIDE SEQUENCE [LARGE SCALE GENOMIC DNA]</scope>
    <source>
        <strain evidence="1 2">Xinb3</strain>
        <tissue evidence="1">Complete organism</tissue>
    </source>
</reference>
<accession>A0A162Q6F5</accession>
<organism evidence="1 2">
    <name type="scientific">Daphnia magna</name>
    <dbReference type="NCBI Taxonomy" id="35525"/>
    <lineage>
        <taxon>Eukaryota</taxon>
        <taxon>Metazoa</taxon>
        <taxon>Ecdysozoa</taxon>
        <taxon>Arthropoda</taxon>
        <taxon>Crustacea</taxon>
        <taxon>Branchiopoda</taxon>
        <taxon>Diplostraca</taxon>
        <taxon>Cladocera</taxon>
        <taxon>Anomopoda</taxon>
        <taxon>Daphniidae</taxon>
        <taxon>Daphnia</taxon>
    </lineage>
</organism>
<dbReference type="Proteomes" id="UP000076858">
    <property type="component" value="Unassembled WGS sequence"/>
</dbReference>
<dbReference type="AlphaFoldDB" id="A0A162Q6F5"/>
<comment type="caution">
    <text evidence="1">The sequence shown here is derived from an EMBL/GenBank/DDBJ whole genome shotgun (WGS) entry which is preliminary data.</text>
</comment>
<name>A0A162Q6F5_9CRUS</name>
<protein>
    <submittedName>
        <fullName evidence="1">Uncharacterized protein</fullName>
    </submittedName>
</protein>
<sequence length="44" mass="4906">MGEKKKTTQQPKPFCLNNIYLLRNKHYAASAIIGAKNKNSKVAS</sequence>
<evidence type="ECO:0000313" key="1">
    <source>
        <dbReference type="EMBL" id="KZS19388.1"/>
    </source>
</evidence>
<evidence type="ECO:0000313" key="2">
    <source>
        <dbReference type="Proteomes" id="UP000076858"/>
    </source>
</evidence>
<proteinExistence type="predicted"/>
<dbReference type="EMBL" id="LRGB01000389">
    <property type="protein sequence ID" value="KZS19388.1"/>
    <property type="molecule type" value="Genomic_DNA"/>
</dbReference>
<keyword evidence="2" id="KW-1185">Reference proteome</keyword>